<feature type="transmembrane region" description="Helical" evidence="7">
    <location>
        <begin position="370"/>
        <end position="388"/>
    </location>
</feature>
<feature type="transmembrane region" description="Helical" evidence="7">
    <location>
        <begin position="435"/>
        <end position="454"/>
    </location>
</feature>
<evidence type="ECO:0000256" key="5">
    <source>
        <dbReference type="ARBA" id="ARBA00022989"/>
    </source>
</evidence>
<dbReference type="KEGG" id="psco:LY89DRAFT_747353"/>
<keyword evidence="5 7" id="KW-1133">Transmembrane helix</keyword>
<dbReference type="SUPFAM" id="SSF103473">
    <property type="entry name" value="MFS general substrate transporter"/>
    <property type="match status" value="1"/>
</dbReference>
<dbReference type="InterPro" id="IPR052599">
    <property type="entry name" value="SLC43A_AATransporter"/>
</dbReference>
<dbReference type="EMBL" id="KQ947414">
    <property type="protein sequence ID" value="KUJ17657.1"/>
    <property type="molecule type" value="Genomic_DNA"/>
</dbReference>
<name>A0A194XD26_MOLSC</name>
<evidence type="ECO:0008006" key="10">
    <source>
        <dbReference type="Google" id="ProtNLM"/>
    </source>
</evidence>
<dbReference type="Gene3D" id="1.20.1250.20">
    <property type="entry name" value="MFS general substrate transporter like domains"/>
    <property type="match status" value="1"/>
</dbReference>
<evidence type="ECO:0000313" key="9">
    <source>
        <dbReference type="Proteomes" id="UP000070700"/>
    </source>
</evidence>
<dbReference type="AlphaFoldDB" id="A0A194XD26"/>
<evidence type="ECO:0000256" key="1">
    <source>
        <dbReference type="ARBA" id="ARBA00004141"/>
    </source>
</evidence>
<reference evidence="8 9" key="1">
    <citation type="submission" date="2015-10" db="EMBL/GenBank/DDBJ databases">
        <title>Full genome of DAOMC 229536 Phialocephala scopiformis, a fungal endophyte of spruce producing the potent anti-insectan compound rugulosin.</title>
        <authorList>
            <consortium name="DOE Joint Genome Institute"/>
            <person name="Walker A.K."/>
            <person name="Frasz S.L."/>
            <person name="Seifert K.A."/>
            <person name="Miller J.D."/>
            <person name="Mondo S.J."/>
            <person name="Labutti K."/>
            <person name="Lipzen A."/>
            <person name="Dockter R."/>
            <person name="Kennedy M."/>
            <person name="Grigoriev I.V."/>
            <person name="Spatafora J.W."/>
        </authorList>
    </citation>
    <scope>NUCLEOTIDE SEQUENCE [LARGE SCALE GENOMIC DNA]</scope>
    <source>
        <strain evidence="8 9">CBS 120377</strain>
    </source>
</reference>
<comment type="similarity">
    <text evidence="2">Belongs to the SLC43A transporter (TC 2.A.1.44) family.</text>
</comment>
<feature type="transmembrane region" description="Helical" evidence="7">
    <location>
        <begin position="182"/>
        <end position="200"/>
    </location>
</feature>
<dbReference type="OrthoDB" id="330047at2759"/>
<evidence type="ECO:0000256" key="2">
    <source>
        <dbReference type="ARBA" id="ARBA00006595"/>
    </source>
</evidence>
<sequence length="469" mass="50896">RAVLLCTTLVYCFLTAAITFGYAPLKPILIQNGFYQGSCHDLDASEEYPEGQSCPEQVLRLDSMFTIAAAATHLGALPVGSFLDRFGSKATGYAGSGLLALGAILFPRASVNLFDAPLVGYVFLALGGRFVFTSSLHLHGLFPKHSNLVGAFLAGSFDGSSAVFLIFSYFHDSSRVSLEHFFTAYLSVPIFVSLVLFILMPTQTTSISLIDIGKEDLGDDVACLLPGYESEEDAEIQEKAQGTTTEEYKFIRLSSEWPRLHRRAAMQQMKTSWFFIPAAFTAVQILRINYTTATIRLQYSYFLSSKAAADSLADLYGFALPLGSLLSIPVSAWVVAQGNIVSIWLIVVSSGTLVGLIGCLPWELAGTINIWLSVIYAPMFIAALIDYIKCVFGLATMGTIFGSFLFVSGIVGLIQGPLEDLTAVHFENNPLPINMVMTSLTLLLGISLTLFIFCNTTRKARSTQVVSTA</sequence>
<feature type="non-terminal residue" evidence="8">
    <location>
        <position position="1"/>
    </location>
</feature>
<feature type="transmembrane region" description="Helical" evidence="7">
    <location>
        <begin position="148"/>
        <end position="170"/>
    </location>
</feature>
<keyword evidence="4 7" id="KW-0812">Transmembrane</keyword>
<accession>A0A194XD26</accession>
<dbReference type="RefSeq" id="XP_018072012.1">
    <property type="nucleotide sequence ID" value="XM_018221120.1"/>
</dbReference>
<dbReference type="InParanoid" id="A0A194XD26"/>
<evidence type="ECO:0000256" key="4">
    <source>
        <dbReference type="ARBA" id="ARBA00022692"/>
    </source>
</evidence>
<feature type="transmembrane region" description="Helical" evidence="7">
    <location>
        <begin position="343"/>
        <end position="364"/>
    </location>
</feature>
<feature type="transmembrane region" description="Helical" evidence="7">
    <location>
        <begin position="315"/>
        <end position="336"/>
    </location>
</feature>
<evidence type="ECO:0000256" key="3">
    <source>
        <dbReference type="ARBA" id="ARBA00022448"/>
    </source>
</evidence>
<keyword evidence="6 7" id="KW-0472">Membrane</keyword>
<feature type="transmembrane region" description="Helical" evidence="7">
    <location>
        <begin position="90"/>
        <end position="106"/>
    </location>
</feature>
<organism evidence="8 9">
    <name type="scientific">Mollisia scopiformis</name>
    <name type="common">Conifer needle endophyte fungus</name>
    <name type="synonym">Phialocephala scopiformis</name>
    <dbReference type="NCBI Taxonomy" id="149040"/>
    <lineage>
        <taxon>Eukaryota</taxon>
        <taxon>Fungi</taxon>
        <taxon>Dikarya</taxon>
        <taxon>Ascomycota</taxon>
        <taxon>Pezizomycotina</taxon>
        <taxon>Leotiomycetes</taxon>
        <taxon>Helotiales</taxon>
        <taxon>Mollisiaceae</taxon>
        <taxon>Mollisia</taxon>
    </lineage>
</organism>
<feature type="transmembrane region" description="Helical" evidence="7">
    <location>
        <begin position="118"/>
        <end position="136"/>
    </location>
</feature>
<dbReference type="PANTHER" id="PTHR20772">
    <property type="entry name" value="PROTEIN FMP42"/>
    <property type="match status" value="1"/>
</dbReference>
<dbReference type="GO" id="GO:0000329">
    <property type="term" value="C:fungal-type vacuole membrane"/>
    <property type="evidence" value="ECO:0007669"/>
    <property type="project" value="TreeGrafter"/>
</dbReference>
<evidence type="ECO:0000256" key="7">
    <source>
        <dbReference type="SAM" id="Phobius"/>
    </source>
</evidence>
<gene>
    <name evidence="8" type="ORF">LY89DRAFT_747353</name>
</gene>
<comment type="subcellular location">
    <subcellularLocation>
        <location evidence="1">Membrane</location>
        <topology evidence="1">Multi-pass membrane protein</topology>
    </subcellularLocation>
</comment>
<protein>
    <recommendedName>
        <fullName evidence="10">MFS transporter</fullName>
    </recommendedName>
</protein>
<keyword evidence="3" id="KW-0813">Transport</keyword>
<feature type="transmembrane region" description="Helical" evidence="7">
    <location>
        <begin position="272"/>
        <end position="295"/>
    </location>
</feature>
<keyword evidence="9" id="KW-1185">Reference proteome</keyword>
<dbReference type="InterPro" id="IPR036259">
    <property type="entry name" value="MFS_trans_sf"/>
</dbReference>
<dbReference type="GeneID" id="28830846"/>
<evidence type="ECO:0000313" key="8">
    <source>
        <dbReference type="EMBL" id="KUJ17657.1"/>
    </source>
</evidence>
<proteinExistence type="inferred from homology"/>
<evidence type="ECO:0000256" key="6">
    <source>
        <dbReference type="ARBA" id="ARBA00023136"/>
    </source>
</evidence>
<dbReference type="PANTHER" id="PTHR20772:SF2">
    <property type="entry name" value="PROTEIN FMP42"/>
    <property type="match status" value="1"/>
</dbReference>
<dbReference type="Proteomes" id="UP000070700">
    <property type="component" value="Unassembled WGS sequence"/>
</dbReference>
<feature type="transmembrane region" description="Helical" evidence="7">
    <location>
        <begin position="65"/>
        <end position="83"/>
    </location>
</feature>
<feature type="transmembrane region" description="Helical" evidence="7">
    <location>
        <begin position="395"/>
        <end position="415"/>
    </location>
</feature>